<protein>
    <submittedName>
        <fullName evidence="2">RNase H-like nuclease (RuvC/YqgF family)</fullName>
    </submittedName>
</protein>
<dbReference type="Proteomes" id="UP001238163">
    <property type="component" value="Unassembled WGS sequence"/>
</dbReference>
<dbReference type="EMBL" id="JAUSVL010000001">
    <property type="protein sequence ID" value="MDQ0291331.1"/>
    <property type="molecule type" value="Genomic_DNA"/>
</dbReference>
<dbReference type="AlphaFoldDB" id="A0AAE3VJ31"/>
<proteinExistence type="predicted"/>
<sequence length="192" mass="21531">MRSFFVSTLFVLVVLTLAYLGYKHFYLQDGARTDNAAVELDDTAATAGPGVTANGRTEPDQASIAGDVINSDTVQTGIDRVIAVEEKIEEKFQSNQKNEENAAAISDLEKQIADMQAKITEEDIVHRQLLKPLPQTPIFDLEIPGAQAERDKQIRAQMERKEKIKASGQRLRELNKELQGLRKLLYDLKHPR</sequence>
<evidence type="ECO:0000256" key="1">
    <source>
        <dbReference type="SAM" id="Coils"/>
    </source>
</evidence>
<name>A0AAE3VJ31_9BACT</name>
<reference evidence="2" key="1">
    <citation type="submission" date="2023-07" db="EMBL/GenBank/DDBJ databases">
        <title>Genomic Encyclopedia of Type Strains, Phase IV (KMG-IV): sequencing the most valuable type-strain genomes for metagenomic binning, comparative biology and taxonomic classification.</title>
        <authorList>
            <person name="Goeker M."/>
        </authorList>
    </citation>
    <scope>NUCLEOTIDE SEQUENCE</scope>
    <source>
        <strain evidence="2">DSM 24202</strain>
    </source>
</reference>
<feature type="coiled-coil region" evidence="1">
    <location>
        <begin position="98"/>
        <end position="125"/>
    </location>
</feature>
<gene>
    <name evidence="2" type="ORF">J3R75_003438</name>
</gene>
<evidence type="ECO:0000313" key="3">
    <source>
        <dbReference type="Proteomes" id="UP001238163"/>
    </source>
</evidence>
<keyword evidence="1" id="KW-0175">Coiled coil</keyword>
<dbReference type="RefSeq" id="WP_307263969.1">
    <property type="nucleotide sequence ID" value="NZ_JAUSVL010000001.1"/>
</dbReference>
<accession>A0AAE3VJ31</accession>
<organism evidence="2 3">
    <name type="scientific">Oligosphaera ethanolica</name>
    <dbReference type="NCBI Taxonomy" id="760260"/>
    <lineage>
        <taxon>Bacteria</taxon>
        <taxon>Pseudomonadati</taxon>
        <taxon>Lentisphaerota</taxon>
        <taxon>Oligosphaeria</taxon>
        <taxon>Oligosphaerales</taxon>
        <taxon>Oligosphaeraceae</taxon>
        <taxon>Oligosphaera</taxon>
    </lineage>
</organism>
<evidence type="ECO:0000313" key="2">
    <source>
        <dbReference type="EMBL" id="MDQ0291331.1"/>
    </source>
</evidence>
<comment type="caution">
    <text evidence="2">The sequence shown here is derived from an EMBL/GenBank/DDBJ whole genome shotgun (WGS) entry which is preliminary data.</text>
</comment>
<keyword evidence="3" id="KW-1185">Reference proteome</keyword>